<dbReference type="InterPro" id="IPR015797">
    <property type="entry name" value="NUDIX_hydrolase-like_dom_sf"/>
</dbReference>
<evidence type="ECO:0000259" key="7">
    <source>
        <dbReference type="PROSITE" id="PS51462"/>
    </source>
</evidence>
<dbReference type="GO" id="GO:0010945">
    <property type="term" value="F:coenzyme A diphosphatase activity"/>
    <property type="evidence" value="ECO:0007669"/>
    <property type="project" value="InterPro"/>
</dbReference>
<keyword evidence="4" id="KW-0378">Hydrolase</keyword>
<name>A0A9E6ZZI7_9FLAO</name>
<dbReference type="RefSeq" id="WP_255843951.1">
    <property type="nucleotide sequence ID" value="NZ_CP094358.1"/>
</dbReference>
<accession>A0A9E6ZZI7</accession>
<reference evidence="8" key="1">
    <citation type="submission" date="2022-03" db="EMBL/GenBank/DDBJ databases">
        <title>Description of Abyssus ytuae gen. nov., sp. nov., a novel member of the family Flavobacteriaceae isolated from the sediment of Mariana Trench.</title>
        <authorList>
            <person name="Zhang J."/>
            <person name="Xu X."/>
        </authorList>
    </citation>
    <scope>NUCLEOTIDE SEQUENCE</scope>
    <source>
        <strain evidence="8">MT3330</strain>
    </source>
</reference>
<dbReference type="InterPro" id="IPR045121">
    <property type="entry name" value="CoAse"/>
</dbReference>
<dbReference type="EMBL" id="CP094358">
    <property type="protein sequence ID" value="UOB18037.1"/>
    <property type="molecule type" value="Genomic_DNA"/>
</dbReference>
<dbReference type="Proteomes" id="UP000831290">
    <property type="component" value="Chromosome"/>
</dbReference>
<dbReference type="AlphaFoldDB" id="A0A9E6ZZI7"/>
<dbReference type="CDD" id="cd03426">
    <property type="entry name" value="NUDIX_CoAse_Nudt7"/>
    <property type="match status" value="1"/>
</dbReference>
<dbReference type="InterPro" id="IPR000086">
    <property type="entry name" value="NUDIX_hydrolase_dom"/>
</dbReference>
<evidence type="ECO:0000256" key="1">
    <source>
        <dbReference type="ARBA" id="ARBA00001936"/>
    </source>
</evidence>
<keyword evidence="5" id="KW-0460">Magnesium</keyword>
<dbReference type="KEGG" id="fbm:MQE35_01755"/>
<comment type="cofactor">
    <cofactor evidence="2">
        <name>Mg(2+)</name>
        <dbReference type="ChEBI" id="CHEBI:18420"/>
    </cofactor>
</comment>
<feature type="domain" description="Nudix hydrolase" evidence="7">
    <location>
        <begin position="46"/>
        <end position="181"/>
    </location>
</feature>
<organism evidence="8 9">
    <name type="scientific">Abyssalbus ytuae</name>
    <dbReference type="NCBI Taxonomy" id="2926907"/>
    <lineage>
        <taxon>Bacteria</taxon>
        <taxon>Pseudomonadati</taxon>
        <taxon>Bacteroidota</taxon>
        <taxon>Flavobacteriia</taxon>
        <taxon>Flavobacteriales</taxon>
        <taxon>Flavobacteriaceae</taxon>
        <taxon>Abyssalbus</taxon>
    </lineage>
</organism>
<protein>
    <submittedName>
        <fullName evidence="8">CoA pyrophosphatase</fullName>
    </submittedName>
</protein>
<keyword evidence="9" id="KW-1185">Reference proteome</keyword>
<evidence type="ECO:0000256" key="6">
    <source>
        <dbReference type="ARBA" id="ARBA00023211"/>
    </source>
</evidence>
<comment type="cofactor">
    <cofactor evidence="1">
        <name>Mn(2+)</name>
        <dbReference type="ChEBI" id="CHEBI:29035"/>
    </cofactor>
</comment>
<dbReference type="GO" id="GO:0046872">
    <property type="term" value="F:metal ion binding"/>
    <property type="evidence" value="ECO:0007669"/>
    <property type="project" value="UniProtKB-KW"/>
</dbReference>
<evidence type="ECO:0000256" key="4">
    <source>
        <dbReference type="ARBA" id="ARBA00022801"/>
    </source>
</evidence>
<proteinExistence type="predicted"/>
<evidence type="ECO:0000256" key="5">
    <source>
        <dbReference type="ARBA" id="ARBA00022842"/>
    </source>
</evidence>
<dbReference type="PANTHER" id="PTHR12992">
    <property type="entry name" value="NUDIX HYDROLASE"/>
    <property type="match status" value="1"/>
</dbReference>
<dbReference type="PANTHER" id="PTHR12992:SF11">
    <property type="entry name" value="MITOCHONDRIAL COENZYME A DIPHOSPHATASE NUDT8"/>
    <property type="match status" value="1"/>
</dbReference>
<dbReference type="SUPFAM" id="SSF55811">
    <property type="entry name" value="Nudix"/>
    <property type="match status" value="1"/>
</dbReference>
<dbReference type="PROSITE" id="PS51462">
    <property type="entry name" value="NUDIX"/>
    <property type="match status" value="1"/>
</dbReference>
<dbReference type="Gene3D" id="3.90.79.10">
    <property type="entry name" value="Nucleoside Triphosphate Pyrophosphohydrolase"/>
    <property type="match status" value="1"/>
</dbReference>
<keyword evidence="6" id="KW-0464">Manganese</keyword>
<dbReference type="Pfam" id="PF00293">
    <property type="entry name" value="NUDIX"/>
    <property type="match status" value="1"/>
</dbReference>
<keyword evidence="3" id="KW-0479">Metal-binding</keyword>
<evidence type="ECO:0000256" key="3">
    <source>
        <dbReference type="ARBA" id="ARBA00022723"/>
    </source>
</evidence>
<evidence type="ECO:0000313" key="8">
    <source>
        <dbReference type="EMBL" id="UOB18037.1"/>
    </source>
</evidence>
<evidence type="ECO:0000313" key="9">
    <source>
        <dbReference type="Proteomes" id="UP000831290"/>
    </source>
</evidence>
<evidence type="ECO:0000256" key="2">
    <source>
        <dbReference type="ARBA" id="ARBA00001946"/>
    </source>
</evidence>
<sequence length="213" mass="24220">MNFEIFNTLVSKITNLPLPGQEAHNKMSPLIRIRELEKTDIHSRNPRKAAVASLFYPDKSNNTRLLLILRKTYKGVHSNQVGFPGGKKEKEDSGLLYTALRETHEEVGIIPEKISVLKPLTEVYIPPSNFIVKPFLGLIHEIPQFIPQPTEVELIIEVMLSEFLDEKSVMYKKINTSYAQQIEIPVFMLNGHMVWGATAMILSEVKELLKIAL</sequence>
<gene>
    <name evidence="8" type="ORF">MQE35_01755</name>
</gene>